<sequence length="324" mass="36914">SYAYIVIVNSSNTMQAHELLRHFRLPELGEVRQYMRTLPTNTLMGFGAFAALTTYWYATRPKALKPPCDLAMQSVEIEGGERARRSALLDSEKPLEYCYSDAQTVYEMFLRGLWNICTVLFLFLQVADRAEFFGSGLIYKGLKPGPDQFIGIFAQNRPEVIPPPQPCFLVSSYCSCRNAFFLNFLRSIYLCVCEASKGVCVFYDQHLPNPTSLHPHTHSPTHPALNLPRLCVVLCHGARIGFFQGDIRLLMDDLKTLQPTIFPVVPRLLNRMFDRIFGQANTPLKRWILDFASKRKEAELRSGVVRSDSMWDKLIFSKVQVSAI</sequence>
<gene>
    <name evidence="2" type="primary">ACSL1</name>
</gene>
<reference evidence="2" key="1">
    <citation type="submission" date="2021-06" db="EMBL/GenBank/DDBJ databases">
        <authorList>
            <consortium name="Wellcome Sanger Institute Data Sharing"/>
        </authorList>
    </citation>
    <scope>NUCLEOTIDE SEQUENCE [LARGE SCALE GENOMIC DNA]</scope>
</reference>
<keyword evidence="3" id="KW-1185">Reference proteome</keyword>
<dbReference type="SUPFAM" id="SSF56801">
    <property type="entry name" value="Acetyl-CoA synthetase-like"/>
    <property type="match status" value="1"/>
</dbReference>
<dbReference type="PANTHER" id="PTHR43272">
    <property type="entry name" value="LONG-CHAIN-FATTY-ACID--COA LIGASE"/>
    <property type="match status" value="1"/>
</dbReference>
<reference evidence="2" key="3">
    <citation type="submission" date="2025-09" db="UniProtKB">
        <authorList>
            <consortium name="Ensembl"/>
        </authorList>
    </citation>
    <scope>IDENTIFICATION</scope>
</reference>
<dbReference type="GO" id="GO:0005783">
    <property type="term" value="C:endoplasmic reticulum"/>
    <property type="evidence" value="ECO:0007669"/>
    <property type="project" value="TreeGrafter"/>
</dbReference>
<organism evidence="2 3">
    <name type="scientific">Erpetoichthys calabaricus</name>
    <name type="common">Rope fish</name>
    <name type="synonym">Calamoichthys calabaricus</name>
    <dbReference type="NCBI Taxonomy" id="27687"/>
    <lineage>
        <taxon>Eukaryota</taxon>
        <taxon>Metazoa</taxon>
        <taxon>Chordata</taxon>
        <taxon>Craniata</taxon>
        <taxon>Vertebrata</taxon>
        <taxon>Euteleostomi</taxon>
        <taxon>Actinopterygii</taxon>
        <taxon>Polypteriformes</taxon>
        <taxon>Polypteridae</taxon>
        <taxon>Erpetoichthys</taxon>
    </lineage>
</organism>
<dbReference type="GO" id="GO:0016020">
    <property type="term" value="C:membrane"/>
    <property type="evidence" value="ECO:0007669"/>
    <property type="project" value="TreeGrafter"/>
</dbReference>
<dbReference type="Proteomes" id="UP000694620">
    <property type="component" value="Chromosome 5"/>
</dbReference>
<evidence type="ECO:0000313" key="2">
    <source>
        <dbReference type="Ensembl" id="ENSECRP00000003469.1"/>
    </source>
</evidence>
<reference evidence="2" key="2">
    <citation type="submission" date="2025-08" db="UniProtKB">
        <authorList>
            <consortium name="Ensembl"/>
        </authorList>
    </citation>
    <scope>IDENTIFICATION</scope>
</reference>
<proteinExistence type="predicted"/>
<keyword evidence="1" id="KW-0436">Ligase</keyword>
<dbReference type="AlphaFoldDB" id="A0A8C4RKI0"/>
<dbReference type="GO" id="GO:0004467">
    <property type="term" value="F:long-chain fatty acid-CoA ligase activity"/>
    <property type="evidence" value="ECO:0007669"/>
    <property type="project" value="TreeGrafter"/>
</dbReference>
<evidence type="ECO:0000256" key="1">
    <source>
        <dbReference type="ARBA" id="ARBA00022598"/>
    </source>
</evidence>
<name>A0A8C4RKI0_ERPCA</name>
<protein>
    <submittedName>
        <fullName evidence="2">Acyl-CoA synthetase long chain family member 1</fullName>
    </submittedName>
</protein>
<accession>A0A8C4RKI0</accession>
<evidence type="ECO:0000313" key="3">
    <source>
        <dbReference type="Proteomes" id="UP000694620"/>
    </source>
</evidence>
<dbReference type="GeneTree" id="ENSGT00940000154508"/>
<dbReference type="Ensembl" id="ENSECRT00000003528.1">
    <property type="protein sequence ID" value="ENSECRP00000003469.1"/>
    <property type="gene ID" value="ENSECRG00000002363.1"/>
</dbReference>
<dbReference type="PANTHER" id="PTHR43272:SF28">
    <property type="entry name" value="LONG-CHAIN-FATTY-ACID--COA LIGASE 1"/>
    <property type="match status" value="1"/>
</dbReference>